<evidence type="ECO:0000313" key="5">
    <source>
        <dbReference type="Proteomes" id="UP000283805"/>
    </source>
</evidence>
<evidence type="ECO:0000256" key="2">
    <source>
        <dbReference type="SAM" id="Phobius"/>
    </source>
</evidence>
<name>A0A419WEM3_9EURY</name>
<dbReference type="AlphaFoldDB" id="A0A419WEM3"/>
<dbReference type="Gene3D" id="1.10.390.10">
    <property type="entry name" value="Neutral Protease Domain 2"/>
    <property type="match status" value="1"/>
</dbReference>
<dbReference type="Gene3D" id="2.60.40.10">
    <property type="entry name" value="Immunoglobulins"/>
    <property type="match status" value="1"/>
</dbReference>
<feature type="compositionally biased region" description="Low complexity" evidence="1">
    <location>
        <begin position="148"/>
        <end position="172"/>
    </location>
</feature>
<dbReference type="OrthoDB" id="271491at2157"/>
<evidence type="ECO:0000313" key="4">
    <source>
        <dbReference type="EMBL" id="RKD93929.1"/>
    </source>
</evidence>
<keyword evidence="5" id="KW-1185">Reference proteome</keyword>
<evidence type="ECO:0000259" key="3">
    <source>
        <dbReference type="Pfam" id="PF07705"/>
    </source>
</evidence>
<feature type="region of interest" description="Disordered" evidence="1">
    <location>
        <begin position="147"/>
        <end position="172"/>
    </location>
</feature>
<accession>A0A419WEM3</accession>
<proteinExistence type="predicted"/>
<dbReference type="InterPro" id="IPR011635">
    <property type="entry name" value="CARDB"/>
</dbReference>
<reference evidence="4 5" key="1">
    <citation type="submission" date="2018-09" db="EMBL/GenBank/DDBJ databases">
        <title>Genomic Encyclopedia of Archaeal and Bacterial Type Strains, Phase II (KMG-II): from individual species to whole genera.</title>
        <authorList>
            <person name="Goeker M."/>
        </authorList>
    </citation>
    <scope>NUCLEOTIDE SEQUENCE [LARGE SCALE GENOMIC DNA]</scope>
    <source>
        <strain evidence="4 5">DSM 13151</strain>
    </source>
</reference>
<gene>
    <name evidence="4" type="ORF">ATJ93_3564</name>
</gene>
<dbReference type="Pfam" id="PF07705">
    <property type="entry name" value="CARDB"/>
    <property type="match status" value="1"/>
</dbReference>
<feature type="transmembrane region" description="Helical" evidence="2">
    <location>
        <begin position="705"/>
        <end position="726"/>
    </location>
</feature>
<dbReference type="Proteomes" id="UP000283805">
    <property type="component" value="Unassembled WGS sequence"/>
</dbReference>
<comment type="caution">
    <text evidence="4">The sequence shown here is derived from an EMBL/GenBank/DDBJ whole genome shotgun (WGS) entry which is preliminary data.</text>
</comment>
<sequence>MRARVAVVFFVVLLVGSLSAPVLGLAAGGDSSGAVAEPTGTETASIGAASSSASSLSAASSASSATLHRTTTLRQLPDRPGTYEAEFSFRVPDAVTELNVLLTPDATVQSARGFEGGDEKGTVRWTEMTDEPTLRVTLPANRTAVGRSAVAATGPSGSTASATSNASPATAATSRDGYSFVETGDWGIVQVPGGFSYRYTAPVALEETVQVDGPGATGGDIAVFGPVTEYERAVDGGSGTIRLVVPDAADLQEEPEAIFDELEAARNGLDVGSASDELFFVAAPTDADWGPRGVQYGRADAWVAADAELSDPGSAWLHEYVHVRQGYTRSSVGTTSETAWLVEGQADYHAATLALEHGLIDYADVREFLADGERSPYDTDVLAEPDSWSDDRTPYVKGRLVYGELDRQLRLATDGDRTLADVFRRLNAREEPVTEDALLAALEDAGGEDVRAAAEKYTRTKAVPEMWDRDGHQQAFDQPVAEFEYGIDADGIRVAGEPWGAWRHGSGENGSFGSVDEQGGERTIAVPADESVRIPATIANTGDRNGTDDATLQVNGDVVDYQQQRLEAGAATTANLSWTPTKLGTYDVRVGAEKLTAVVVGDSSVRVTDLTLEPETAAPGDPIVASATVEATGDGPGATLLEFRTAEGKTTIPVAVAADETATVEHELRFESPARYEVAVGQQSATVTVENRSRPPADLEEVPGFGAPAGIAALVALLAVAHVLSLRSRRP</sequence>
<feature type="domain" description="CARDB" evidence="3">
    <location>
        <begin position="528"/>
        <end position="595"/>
    </location>
</feature>
<keyword evidence="2" id="KW-1133">Transmembrane helix</keyword>
<keyword evidence="2" id="KW-0812">Transmembrane</keyword>
<dbReference type="InterPro" id="IPR013783">
    <property type="entry name" value="Ig-like_fold"/>
</dbReference>
<organism evidence="4 5">
    <name type="scientific">Halopiger aswanensis</name>
    <dbReference type="NCBI Taxonomy" id="148449"/>
    <lineage>
        <taxon>Archaea</taxon>
        <taxon>Methanobacteriati</taxon>
        <taxon>Methanobacteriota</taxon>
        <taxon>Stenosarchaea group</taxon>
        <taxon>Halobacteria</taxon>
        <taxon>Halobacteriales</taxon>
        <taxon>Natrialbaceae</taxon>
        <taxon>Halopiger</taxon>
    </lineage>
</organism>
<dbReference type="InterPro" id="IPR027268">
    <property type="entry name" value="Peptidase_M4/M1_CTD_sf"/>
</dbReference>
<dbReference type="RefSeq" id="WP_120245909.1">
    <property type="nucleotide sequence ID" value="NZ_RAPO01000003.1"/>
</dbReference>
<evidence type="ECO:0000256" key="1">
    <source>
        <dbReference type="SAM" id="MobiDB-lite"/>
    </source>
</evidence>
<keyword evidence="2" id="KW-0472">Membrane</keyword>
<dbReference type="EMBL" id="RAPO01000003">
    <property type="protein sequence ID" value="RKD93929.1"/>
    <property type="molecule type" value="Genomic_DNA"/>
</dbReference>
<protein>
    <submittedName>
        <fullName evidence="4">CARDB protein</fullName>
    </submittedName>
</protein>